<dbReference type="Pfam" id="PF16162">
    <property type="entry name" value="KwaB"/>
    <property type="match status" value="1"/>
</dbReference>
<reference evidence="1 2" key="1">
    <citation type="submission" date="2018-08" db="EMBL/GenBank/DDBJ databases">
        <title>Genome sequencing of Agrobacterium vitis strain ICMP 10754.</title>
        <authorList>
            <person name="Visnovsky S.B."/>
            <person name="Pitman A.R."/>
        </authorList>
    </citation>
    <scope>NUCLEOTIDE SEQUENCE [LARGE SCALE GENOMIC DNA]</scope>
    <source>
        <strain evidence="1 2">ICMP 10754</strain>
    </source>
</reference>
<evidence type="ECO:0000313" key="1">
    <source>
        <dbReference type="EMBL" id="KAA3529738.1"/>
    </source>
</evidence>
<protein>
    <submittedName>
        <fullName evidence="1">DUF4868 domain-containing protein</fullName>
    </submittedName>
</protein>
<dbReference type="GeneID" id="60683851"/>
<comment type="caution">
    <text evidence="1">The sequence shown here is derived from an EMBL/GenBank/DDBJ whole genome shotgun (WGS) entry which is preliminary data.</text>
</comment>
<sequence length="305" mass="34110">MIDQEFDAAAIASVNFGVRLRSNGNMHFVPTDGPTKDALKEIFRDTIAIFNSIPTGWELHDISEDYGNPRRIYAARAGEFMAELSSVFDAGALADLTNLHDHAHDVEFYFCEFTDAQQRRAVAIKKGTRLKGTLSARNRLMRLVDDTLVLIEEEVLRLDQEFDVIVTDPHVFILNVRAVEQIAKIVEHVAATAAVKVQAIHDAIPFLDLSRIRDKISRHPRMARNAASIAAHPNLAKFQRPFIETMAAKHGIKFQELEDGRLQCRVTDEAKLLELLDARRYHLDLAGDGGDPFRASGRQKVSASG</sequence>
<name>A0A368NP13_AGRVI</name>
<dbReference type="Proteomes" id="UP000436911">
    <property type="component" value="Unassembled WGS sequence"/>
</dbReference>
<proteinExistence type="predicted"/>
<gene>
    <name evidence="1" type="ORF">DXT89_08525</name>
</gene>
<organism evidence="1 2">
    <name type="scientific">Agrobacterium vitis</name>
    <name type="common">Rhizobium vitis</name>
    <dbReference type="NCBI Taxonomy" id="373"/>
    <lineage>
        <taxon>Bacteria</taxon>
        <taxon>Pseudomonadati</taxon>
        <taxon>Pseudomonadota</taxon>
        <taxon>Alphaproteobacteria</taxon>
        <taxon>Hyphomicrobiales</taxon>
        <taxon>Rhizobiaceae</taxon>
        <taxon>Rhizobium/Agrobacterium group</taxon>
        <taxon>Agrobacterium</taxon>
    </lineage>
</organism>
<dbReference type="OrthoDB" id="7058433at2"/>
<dbReference type="InterPro" id="IPR032359">
    <property type="entry name" value="KwaB-like"/>
</dbReference>
<dbReference type="EMBL" id="QUSG01000003">
    <property type="protein sequence ID" value="KAA3529738.1"/>
    <property type="molecule type" value="Genomic_DNA"/>
</dbReference>
<dbReference type="RefSeq" id="WP_060718586.1">
    <property type="nucleotide sequence ID" value="NZ_JABFNP010000001.1"/>
</dbReference>
<dbReference type="AlphaFoldDB" id="A0A368NP13"/>
<accession>A0A368NP13</accession>
<evidence type="ECO:0000313" key="2">
    <source>
        <dbReference type="Proteomes" id="UP000436911"/>
    </source>
</evidence>